<accession>A0AC58GU34</accession>
<protein>
    <submittedName>
        <fullName evidence="2">Uncharacterized protein isoform X3</fullName>
    </submittedName>
</protein>
<sequence length="115" mass="13173">MSSYLRLLMLIIHSADLTHALILNCSLFNPSVETRSSWTAAMRNLLTTNEQNFYRELILKEAYTRLAWKVKYSDFETDCRTPANGRSGVVKSAFYARNGRQFCSHGSHSNSLTYL</sequence>
<reference evidence="2" key="1">
    <citation type="submission" date="2025-08" db="UniProtKB">
        <authorList>
            <consortium name="RefSeq"/>
        </authorList>
    </citation>
    <scope>IDENTIFICATION</scope>
    <source>
        <strain evidence="2">Tuebingen</strain>
        <tissue evidence="2">Fibroblasts and whole tissue</tissue>
    </source>
</reference>
<dbReference type="Proteomes" id="UP000000437">
    <property type="component" value="Chromosome 11"/>
</dbReference>
<proteinExistence type="predicted"/>
<evidence type="ECO:0000313" key="1">
    <source>
        <dbReference type="Proteomes" id="UP000000437"/>
    </source>
</evidence>
<name>A0AC58GU34_DANRE</name>
<evidence type="ECO:0000313" key="2">
    <source>
        <dbReference type="RefSeq" id="XP_073773229.1"/>
    </source>
</evidence>
<keyword evidence="1" id="KW-1185">Reference proteome</keyword>
<organism evidence="1 2">
    <name type="scientific">Danio rerio</name>
    <name type="common">Zebrafish</name>
    <name type="synonym">Brachydanio rerio</name>
    <dbReference type="NCBI Taxonomy" id="7955"/>
    <lineage>
        <taxon>Eukaryota</taxon>
        <taxon>Metazoa</taxon>
        <taxon>Chordata</taxon>
        <taxon>Craniata</taxon>
        <taxon>Vertebrata</taxon>
        <taxon>Euteleostomi</taxon>
        <taxon>Actinopterygii</taxon>
        <taxon>Neopterygii</taxon>
        <taxon>Teleostei</taxon>
        <taxon>Ostariophysi</taxon>
        <taxon>Cypriniformes</taxon>
        <taxon>Danionidae</taxon>
        <taxon>Danioninae</taxon>
        <taxon>Danio</taxon>
    </lineage>
</organism>
<dbReference type="RefSeq" id="XP_073773229.1">
    <property type="nucleotide sequence ID" value="XM_073917128.1"/>
</dbReference>
<gene>
    <name evidence="2" type="primary">LOC103911879</name>
</gene>